<dbReference type="PANTHER" id="PTHR30151">
    <property type="entry name" value="ALKANE SULFONATE ABC TRANSPORTER-RELATED, MEMBRANE SUBUNIT"/>
    <property type="match status" value="1"/>
</dbReference>
<dbReference type="RefSeq" id="WP_208847092.1">
    <property type="nucleotide sequence ID" value="NZ_JAGGDJ010000003.1"/>
</dbReference>
<feature type="domain" description="ABC transmembrane type-1" evidence="8">
    <location>
        <begin position="57"/>
        <end position="238"/>
    </location>
</feature>
<evidence type="ECO:0000256" key="4">
    <source>
        <dbReference type="ARBA" id="ARBA00022692"/>
    </source>
</evidence>
<keyword evidence="6 7" id="KW-0472">Membrane</keyword>
<accession>A0ABS3W7P2</accession>
<feature type="transmembrane region" description="Helical" evidence="7">
    <location>
        <begin position="92"/>
        <end position="117"/>
    </location>
</feature>
<dbReference type="InterPro" id="IPR035906">
    <property type="entry name" value="MetI-like_sf"/>
</dbReference>
<keyword evidence="2 7" id="KW-0813">Transport</keyword>
<proteinExistence type="inferred from homology"/>
<keyword evidence="4 7" id="KW-0812">Transmembrane</keyword>
<evidence type="ECO:0000256" key="1">
    <source>
        <dbReference type="ARBA" id="ARBA00004651"/>
    </source>
</evidence>
<keyword evidence="5 7" id="KW-1133">Transmembrane helix</keyword>
<gene>
    <name evidence="9" type="ORF">I8J29_08070</name>
</gene>
<comment type="similarity">
    <text evidence="7">Belongs to the binding-protein-dependent transport system permease family.</text>
</comment>
<feature type="transmembrane region" description="Helical" evidence="7">
    <location>
        <begin position="220"/>
        <end position="240"/>
    </location>
</feature>
<evidence type="ECO:0000259" key="8">
    <source>
        <dbReference type="PROSITE" id="PS50928"/>
    </source>
</evidence>
<evidence type="ECO:0000256" key="2">
    <source>
        <dbReference type="ARBA" id="ARBA00022448"/>
    </source>
</evidence>
<name>A0ABS3W7P2_9BACL</name>
<feature type="transmembrane region" description="Helical" evidence="7">
    <location>
        <begin position="7"/>
        <end position="29"/>
    </location>
</feature>
<evidence type="ECO:0000256" key="6">
    <source>
        <dbReference type="ARBA" id="ARBA00023136"/>
    </source>
</evidence>
<keyword evidence="3" id="KW-1003">Cell membrane</keyword>
<dbReference type="EMBL" id="JAGGDJ010000003">
    <property type="protein sequence ID" value="MBO7744145.1"/>
    <property type="molecule type" value="Genomic_DNA"/>
</dbReference>
<dbReference type="InterPro" id="IPR000515">
    <property type="entry name" value="MetI-like"/>
</dbReference>
<feature type="transmembrane region" description="Helical" evidence="7">
    <location>
        <begin position="123"/>
        <end position="142"/>
    </location>
</feature>
<dbReference type="Gene3D" id="1.10.3720.10">
    <property type="entry name" value="MetI-like"/>
    <property type="match status" value="1"/>
</dbReference>
<comment type="caution">
    <text evidence="9">The sequence shown here is derived from an EMBL/GenBank/DDBJ whole genome shotgun (WGS) entry which is preliminary data.</text>
</comment>
<sequence>MGNKRALLLPPAIVMAAFLLLWQGAVWLFGTEAYVLPAPSAIAKQAIDSAPLLAHHMRATLGITLLGFGIGAAAGFLIAALLHALPWVRAGFYPLLVLSQNVPVMAIGQLLVLWFGFGALPRVILIALVTFFPVAVAMMTGLSKSDGKLYDYMRMIGASRRQLFWRLELPGAVPHLFSGLKIAASYAVISAIYAEAIGADSGLGYFMLIAQHGFETVKVFAAIGVIVLLSLALFGAIALAERLLARGAAQGRREGRPS</sequence>
<dbReference type="Pfam" id="PF00528">
    <property type="entry name" value="BPD_transp_1"/>
    <property type="match status" value="1"/>
</dbReference>
<evidence type="ECO:0000313" key="9">
    <source>
        <dbReference type="EMBL" id="MBO7744145.1"/>
    </source>
</evidence>
<dbReference type="Proteomes" id="UP000670947">
    <property type="component" value="Unassembled WGS sequence"/>
</dbReference>
<reference evidence="9 10" key="1">
    <citation type="submission" date="2021-03" db="EMBL/GenBank/DDBJ databases">
        <title>Paenibacillus artemisicola MWE-103 whole genome sequence.</title>
        <authorList>
            <person name="Ham Y.J."/>
        </authorList>
    </citation>
    <scope>NUCLEOTIDE SEQUENCE [LARGE SCALE GENOMIC DNA]</scope>
    <source>
        <strain evidence="9 10">MWE-103</strain>
    </source>
</reference>
<dbReference type="CDD" id="cd06261">
    <property type="entry name" value="TM_PBP2"/>
    <property type="match status" value="1"/>
</dbReference>
<protein>
    <submittedName>
        <fullName evidence="9">ABC transporter permease</fullName>
    </submittedName>
</protein>
<keyword evidence="10" id="KW-1185">Reference proteome</keyword>
<feature type="transmembrane region" description="Helical" evidence="7">
    <location>
        <begin position="61"/>
        <end position="85"/>
    </location>
</feature>
<feature type="transmembrane region" description="Helical" evidence="7">
    <location>
        <begin position="186"/>
        <end position="208"/>
    </location>
</feature>
<comment type="subcellular location">
    <subcellularLocation>
        <location evidence="1 7">Cell membrane</location>
        <topology evidence="1 7">Multi-pass membrane protein</topology>
    </subcellularLocation>
</comment>
<dbReference type="SUPFAM" id="SSF161098">
    <property type="entry name" value="MetI-like"/>
    <property type="match status" value="1"/>
</dbReference>
<evidence type="ECO:0000313" key="10">
    <source>
        <dbReference type="Proteomes" id="UP000670947"/>
    </source>
</evidence>
<dbReference type="PANTHER" id="PTHR30151:SF20">
    <property type="entry name" value="ABC TRANSPORTER PERMEASE PROTEIN HI_0355-RELATED"/>
    <property type="match status" value="1"/>
</dbReference>
<dbReference type="PROSITE" id="PS50928">
    <property type="entry name" value="ABC_TM1"/>
    <property type="match status" value="1"/>
</dbReference>
<evidence type="ECO:0000256" key="5">
    <source>
        <dbReference type="ARBA" id="ARBA00022989"/>
    </source>
</evidence>
<evidence type="ECO:0000256" key="7">
    <source>
        <dbReference type="RuleBase" id="RU363032"/>
    </source>
</evidence>
<organism evidence="9 10">
    <name type="scientific">Paenibacillus artemisiicola</name>
    <dbReference type="NCBI Taxonomy" id="1172618"/>
    <lineage>
        <taxon>Bacteria</taxon>
        <taxon>Bacillati</taxon>
        <taxon>Bacillota</taxon>
        <taxon>Bacilli</taxon>
        <taxon>Bacillales</taxon>
        <taxon>Paenibacillaceae</taxon>
        <taxon>Paenibacillus</taxon>
    </lineage>
</organism>
<evidence type="ECO:0000256" key="3">
    <source>
        <dbReference type="ARBA" id="ARBA00022475"/>
    </source>
</evidence>